<name>A0A1W2E7K4_9SPHI</name>
<proteinExistence type="predicted"/>
<keyword evidence="2" id="KW-1185">Reference proteome</keyword>
<gene>
    <name evidence="1" type="ORF">SAMN04488524_4483</name>
</gene>
<dbReference type="OrthoDB" id="2149800at2"/>
<evidence type="ECO:0000313" key="1">
    <source>
        <dbReference type="EMBL" id="SMD05527.1"/>
    </source>
</evidence>
<organism evidence="1 2">
    <name type="scientific">Pedobacter africanus</name>
    <dbReference type="NCBI Taxonomy" id="151894"/>
    <lineage>
        <taxon>Bacteria</taxon>
        <taxon>Pseudomonadati</taxon>
        <taxon>Bacteroidota</taxon>
        <taxon>Sphingobacteriia</taxon>
        <taxon>Sphingobacteriales</taxon>
        <taxon>Sphingobacteriaceae</taxon>
        <taxon>Pedobacter</taxon>
    </lineage>
</organism>
<dbReference type="InterPro" id="IPR028082">
    <property type="entry name" value="Peripla_BP_I"/>
</dbReference>
<accession>A0A1W2E7K4</accession>
<dbReference type="Proteomes" id="UP000192756">
    <property type="component" value="Unassembled WGS sequence"/>
</dbReference>
<evidence type="ECO:0008006" key="3">
    <source>
        <dbReference type="Google" id="ProtNLM"/>
    </source>
</evidence>
<reference evidence="2" key="1">
    <citation type="submission" date="2017-04" db="EMBL/GenBank/DDBJ databases">
        <authorList>
            <person name="Varghese N."/>
            <person name="Submissions S."/>
        </authorList>
    </citation>
    <scope>NUCLEOTIDE SEQUENCE [LARGE SCALE GENOMIC DNA]</scope>
    <source>
        <strain evidence="2">DSM 12126</strain>
    </source>
</reference>
<dbReference type="EMBL" id="FWXT01000005">
    <property type="protein sequence ID" value="SMD05527.1"/>
    <property type="molecule type" value="Genomic_DNA"/>
</dbReference>
<sequence length="408" mass="46141">MTLVQNHLRQLSGNRYWFLILAALFLAACSPKIKPVTQKPEVPKEVAKTEKTAVKFEQASISLLVPFRLNEIKLKTATKADVEKAAMAIDFYQGFKLGIDSAAATGQNFKLKVFDTQDNNTQIAELIDNGGLLGSNLIVGPVFPDGLKYITNYSISRNILVVNPLSAAHPDEFGNPNLISIVNNVDLHAEKIGNYISKSYNPANTVVVLINPKSASDEVMAKPLRTYFAVKGKAFTFQEYASVFSLEPKITKGRNYVIMVSSSDRKFVVPTLDKLMKMKKAGFNATLFGHPDWMKQNYNIDQLQAFNTIISSSYKVDYSRPEVNTFIRKYRALFNFEPGEYSFKGFDVGFYFGKLLSAHGPEYQKYLTKDKYRGLQNSFRFEYAERRGYINTSLMLLRYKNFALNVIE</sequence>
<dbReference type="CDD" id="cd06268">
    <property type="entry name" value="PBP1_ABC_transporter_LIVBP-like"/>
    <property type="match status" value="1"/>
</dbReference>
<protein>
    <recommendedName>
        <fullName evidence="3">Amino acid ABC transporter substrate-binding protein</fullName>
    </recommendedName>
</protein>
<dbReference type="RefSeq" id="WP_084241279.1">
    <property type="nucleotide sequence ID" value="NZ_FWXT01000005.1"/>
</dbReference>
<evidence type="ECO:0000313" key="2">
    <source>
        <dbReference type="Proteomes" id="UP000192756"/>
    </source>
</evidence>
<dbReference type="Gene3D" id="3.40.50.2300">
    <property type="match status" value="2"/>
</dbReference>
<dbReference type="SUPFAM" id="SSF53822">
    <property type="entry name" value="Periplasmic binding protein-like I"/>
    <property type="match status" value="1"/>
</dbReference>
<dbReference type="AlphaFoldDB" id="A0A1W2E7K4"/>
<dbReference type="STRING" id="151894.SAMN04488524_4483"/>